<dbReference type="AlphaFoldDB" id="M2P5S8"/>
<dbReference type="EMBL" id="KB445965">
    <property type="protein sequence ID" value="EMD30599.1"/>
    <property type="molecule type" value="Genomic_DNA"/>
</dbReference>
<feature type="compositionally biased region" description="Low complexity" evidence="1">
    <location>
        <begin position="68"/>
        <end position="82"/>
    </location>
</feature>
<feature type="compositionally biased region" description="Basic residues" evidence="1">
    <location>
        <begin position="157"/>
        <end position="172"/>
    </location>
</feature>
<name>M2P5S8_CERS8</name>
<keyword evidence="3" id="KW-1185">Reference proteome</keyword>
<accession>M2P5S8</accession>
<feature type="compositionally biased region" description="Polar residues" evidence="1">
    <location>
        <begin position="19"/>
        <end position="29"/>
    </location>
</feature>
<dbReference type="HOGENOM" id="CLU_689935_0_0_1"/>
<proteinExistence type="predicted"/>
<feature type="compositionally biased region" description="Polar residues" evidence="1">
    <location>
        <begin position="49"/>
        <end position="62"/>
    </location>
</feature>
<feature type="compositionally biased region" description="Basic and acidic residues" evidence="1">
    <location>
        <begin position="310"/>
        <end position="319"/>
    </location>
</feature>
<evidence type="ECO:0000313" key="2">
    <source>
        <dbReference type="EMBL" id="EMD30599.1"/>
    </source>
</evidence>
<reference evidence="2 3" key="1">
    <citation type="journal article" date="2012" name="Proc. Natl. Acad. Sci. U.S.A.">
        <title>Comparative genomics of Ceriporiopsis subvermispora and Phanerochaete chrysosporium provide insight into selective ligninolysis.</title>
        <authorList>
            <person name="Fernandez-Fueyo E."/>
            <person name="Ruiz-Duenas F.J."/>
            <person name="Ferreira P."/>
            <person name="Floudas D."/>
            <person name="Hibbett D.S."/>
            <person name="Canessa P."/>
            <person name="Larrondo L.F."/>
            <person name="James T.Y."/>
            <person name="Seelenfreund D."/>
            <person name="Lobos S."/>
            <person name="Polanco R."/>
            <person name="Tello M."/>
            <person name="Honda Y."/>
            <person name="Watanabe T."/>
            <person name="Watanabe T."/>
            <person name="Ryu J.S."/>
            <person name="Kubicek C.P."/>
            <person name="Schmoll M."/>
            <person name="Gaskell J."/>
            <person name="Hammel K.E."/>
            <person name="St John F.J."/>
            <person name="Vanden Wymelenberg A."/>
            <person name="Sabat G."/>
            <person name="Splinter BonDurant S."/>
            <person name="Syed K."/>
            <person name="Yadav J.S."/>
            <person name="Doddapaneni H."/>
            <person name="Subramanian V."/>
            <person name="Lavin J.L."/>
            <person name="Oguiza J.A."/>
            <person name="Perez G."/>
            <person name="Pisabarro A.G."/>
            <person name="Ramirez L."/>
            <person name="Santoyo F."/>
            <person name="Master E."/>
            <person name="Coutinho P.M."/>
            <person name="Henrissat B."/>
            <person name="Lombard V."/>
            <person name="Magnuson J.K."/>
            <person name="Kuees U."/>
            <person name="Hori C."/>
            <person name="Igarashi K."/>
            <person name="Samejima M."/>
            <person name="Held B.W."/>
            <person name="Barry K.W."/>
            <person name="LaButti K.M."/>
            <person name="Lapidus A."/>
            <person name="Lindquist E.A."/>
            <person name="Lucas S.M."/>
            <person name="Riley R."/>
            <person name="Salamov A.A."/>
            <person name="Hoffmeister D."/>
            <person name="Schwenk D."/>
            <person name="Hadar Y."/>
            <person name="Yarden O."/>
            <person name="de Vries R.P."/>
            <person name="Wiebenga A."/>
            <person name="Stenlid J."/>
            <person name="Eastwood D."/>
            <person name="Grigoriev I.V."/>
            <person name="Berka R.M."/>
            <person name="Blanchette R.A."/>
            <person name="Kersten P."/>
            <person name="Martinez A.T."/>
            <person name="Vicuna R."/>
            <person name="Cullen D."/>
        </authorList>
    </citation>
    <scope>NUCLEOTIDE SEQUENCE [LARGE SCALE GENOMIC DNA]</scope>
    <source>
        <strain evidence="2 3">B</strain>
    </source>
</reference>
<dbReference type="Proteomes" id="UP000016930">
    <property type="component" value="Unassembled WGS sequence"/>
</dbReference>
<feature type="region of interest" description="Disordered" evidence="1">
    <location>
        <begin position="310"/>
        <end position="400"/>
    </location>
</feature>
<evidence type="ECO:0000256" key="1">
    <source>
        <dbReference type="SAM" id="MobiDB-lite"/>
    </source>
</evidence>
<sequence length="400" mass="42942">MSTRAEKGTNADTRPSAGTLESTPDTPQADSVVGSTTAISSAAPASSAHDSVNGKTMSTSVDNGMAGSTTTASSSATPASSTHDSVDGKTNTFADKQINADAAPSVCTSDPTTERVGLSAGDTAVADGKETSPLSAGPQETITSPGNKESRAETPQQRRRKKRKQKRPGLRHAHSEYAQQVRVRGKKIHWQYDRGAGCRPRHQGVNPLTPMDGCICPKARPNTNPNNFDAPKGRNLRAPRCRTRRKRKETNDVVQVRTLRENTQYCAGLHTAERREMVMIPDQRSPSPAQRIEIERIRALDMQELADLREARERSRAEARLCTGQSEGEDTTDTTDTAHPPYPPYATHPRTGTPQTPQTPRSQRGAGRIASAPGPAKVMDSGRSPAVGRAIGNRASSPIE</sequence>
<feature type="region of interest" description="Disordered" evidence="1">
    <location>
        <begin position="1"/>
        <end position="179"/>
    </location>
</feature>
<feature type="compositionally biased region" description="Low complexity" evidence="1">
    <location>
        <begin position="35"/>
        <end position="48"/>
    </location>
</feature>
<feature type="non-terminal residue" evidence="2">
    <location>
        <position position="400"/>
    </location>
</feature>
<protein>
    <submittedName>
        <fullName evidence="2">Uncharacterized protein</fullName>
    </submittedName>
</protein>
<feature type="compositionally biased region" description="Low complexity" evidence="1">
    <location>
        <begin position="347"/>
        <end position="365"/>
    </location>
</feature>
<feature type="compositionally biased region" description="Polar residues" evidence="1">
    <location>
        <begin position="132"/>
        <end position="147"/>
    </location>
</feature>
<evidence type="ECO:0000313" key="3">
    <source>
        <dbReference type="Proteomes" id="UP000016930"/>
    </source>
</evidence>
<gene>
    <name evidence="2" type="ORF">CERSUDRAFT_78723</name>
</gene>
<organism evidence="2 3">
    <name type="scientific">Ceriporiopsis subvermispora (strain B)</name>
    <name type="common">White-rot fungus</name>
    <name type="synonym">Gelatoporia subvermispora</name>
    <dbReference type="NCBI Taxonomy" id="914234"/>
    <lineage>
        <taxon>Eukaryota</taxon>
        <taxon>Fungi</taxon>
        <taxon>Dikarya</taxon>
        <taxon>Basidiomycota</taxon>
        <taxon>Agaricomycotina</taxon>
        <taxon>Agaricomycetes</taxon>
        <taxon>Polyporales</taxon>
        <taxon>Gelatoporiaceae</taxon>
        <taxon>Gelatoporia</taxon>
    </lineage>
</organism>